<dbReference type="OrthoDB" id="9815825at2"/>
<feature type="domain" description="Gfo/Idh/MocA-like oxidoreductase N-terminal" evidence="3">
    <location>
        <begin position="4"/>
        <end position="118"/>
    </location>
</feature>
<comment type="caution">
    <text evidence="5">The sequence shown here is derived from an EMBL/GenBank/DDBJ whole genome shotgun (WGS) entry which is preliminary data.</text>
</comment>
<dbReference type="SUPFAM" id="SSF51735">
    <property type="entry name" value="NAD(P)-binding Rossmann-fold domains"/>
    <property type="match status" value="1"/>
</dbReference>
<evidence type="ECO:0000259" key="4">
    <source>
        <dbReference type="Pfam" id="PF22725"/>
    </source>
</evidence>
<accession>A0A4S4BU74</accession>
<dbReference type="Pfam" id="PF01408">
    <property type="entry name" value="GFO_IDH_MocA"/>
    <property type="match status" value="1"/>
</dbReference>
<name>A0A4S4BU74_9BACI</name>
<dbReference type="Pfam" id="PF22725">
    <property type="entry name" value="GFO_IDH_MocA_C3"/>
    <property type="match status" value="1"/>
</dbReference>
<evidence type="ECO:0000313" key="6">
    <source>
        <dbReference type="Proteomes" id="UP000310334"/>
    </source>
</evidence>
<keyword evidence="1" id="KW-0560">Oxidoreductase</keyword>
<dbReference type="AlphaFoldDB" id="A0A4S4BU74"/>
<dbReference type="GO" id="GO:0016491">
    <property type="term" value="F:oxidoreductase activity"/>
    <property type="evidence" value="ECO:0007669"/>
    <property type="project" value="UniProtKB-KW"/>
</dbReference>
<dbReference type="InterPro" id="IPR000683">
    <property type="entry name" value="Gfo/Idh/MocA-like_OxRdtase_N"/>
</dbReference>
<sequence>MNKLKIGIIGCGTISSIYMENCQKFEHLDLVACADLDEQRAQSQAVRFGIPKACSVDELLNDSTIELVINLTIPKAHAEVCIAALEAGKHVYTEKPLAVTREEGRLILETAKKKNRLVGSAPDTFLGAGIQTAIHLIEQGEIGVPIGASAFMINRGHEHWHPDPSFYYDIGGGPMFDMGPYYLTALISLLGPIERIAGATRISYPERIITSEPKAGTKMKVATPTHISGIIDFANGAIGTLTTSFDAFGGTSLPPIEIYGSEGTLLVPDPNTFGGPVRIRKLDEKDFVEVPLKYGNSQNSRGLGAADMAQAILSGSNYRANGDLAYHVLEAMHGFHDSSTNGTHYTMESTCEKPEPVRSELHVSK</sequence>
<organism evidence="5 6">
    <name type="scientific">Metabacillus sediminilitoris</name>
    <dbReference type="NCBI Taxonomy" id="2567941"/>
    <lineage>
        <taxon>Bacteria</taxon>
        <taxon>Bacillati</taxon>
        <taxon>Bacillota</taxon>
        <taxon>Bacilli</taxon>
        <taxon>Bacillales</taxon>
        <taxon>Bacillaceae</taxon>
        <taxon>Metabacillus</taxon>
    </lineage>
</organism>
<dbReference type="InterPro" id="IPR055170">
    <property type="entry name" value="GFO_IDH_MocA-like_dom"/>
</dbReference>
<dbReference type="InterPro" id="IPR036291">
    <property type="entry name" value="NAD(P)-bd_dom_sf"/>
</dbReference>
<dbReference type="PANTHER" id="PTHR43818:SF11">
    <property type="entry name" value="BCDNA.GH03377"/>
    <property type="match status" value="1"/>
</dbReference>
<dbReference type="InterPro" id="IPR050463">
    <property type="entry name" value="Gfo/Idh/MocA_oxidrdct_glycsds"/>
</dbReference>
<feature type="region of interest" description="Disordered" evidence="2">
    <location>
        <begin position="345"/>
        <end position="365"/>
    </location>
</feature>
<dbReference type="Gene3D" id="3.40.50.720">
    <property type="entry name" value="NAD(P)-binding Rossmann-like Domain"/>
    <property type="match status" value="1"/>
</dbReference>
<evidence type="ECO:0000256" key="2">
    <source>
        <dbReference type="SAM" id="MobiDB-lite"/>
    </source>
</evidence>
<evidence type="ECO:0000256" key="1">
    <source>
        <dbReference type="ARBA" id="ARBA00023002"/>
    </source>
</evidence>
<evidence type="ECO:0000313" key="5">
    <source>
        <dbReference type="EMBL" id="THF78645.1"/>
    </source>
</evidence>
<reference evidence="5 6" key="1">
    <citation type="submission" date="2019-04" db="EMBL/GenBank/DDBJ databases">
        <title>Bacillus sediminilitoris sp. nov., isolated from a tidal flat sediment on the East China Sea.</title>
        <authorList>
            <person name="Wei Y."/>
            <person name="Mao H."/>
            <person name="Fang J."/>
        </authorList>
    </citation>
    <scope>NUCLEOTIDE SEQUENCE [LARGE SCALE GENOMIC DNA]</scope>
    <source>
        <strain evidence="5 6">DSL-17</strain>
    </source>
</reference>
<dbReference type="GO" id="GO:0000166">
    <property type="term" value="F:nucleotide binding"/>
    <property type="evidence" value="ECO:0007669"/>
    <property type="project" value="InterPro"/>
</dbReference>
<evidence type="ECO:0000259" key="3">
    <source>
        <dbReference type="Pfam" id="PF01408"/>
    </source>
</evidence>
<dbReference type="Gene3D" id="3.30.360.10">
    <property type="entry name" value="Dihydrodipicolinate Reductase, domain 2"/>
    <property type="match status" value="1"/>
</dbReference>
<proteinExistence type="predicted"/>
<gene>
    <name evidence="5" type="ORF">E6W99_15905</name>
</gene>
<protein>
    <submittedName>
        <fullName evidence="5">Gfo/Idh/MocA family oxidoreductase</fullName>
    </submittedName>
</protein>
<dbReference type="RefSeq" id="WP_136355575.1">
    <property type="nucleotide sequence ID" value="NZ_CP046266.1"/>
</dbReference>
<feature type="domain" description="GFO/IDH/MocA-like oxidoreductase" evidence="4">
    <location>
        <begin position="130"/>
        <end position="265"/>
    </location>
</feature>
<dbReference type="EMBL" id="SSNT01000011">
    <property type="protein sequence ID" value="THF78645.1"/>
    <property type="molecule type" value="Genomic_DNA"/>
</dbReference>
<dbReference type="Proteomes" id="UP000310334">
    <property type="component" value="Unassembled WGS sequence"/>
</dbReference>
<dbReference type="PANTHER" id="PTHR43818">
    <property type="entry name" value="BCDNA.GH03377"/>
    <property type="match status" value="1"/>
</dbReference>
<feature type="compositionally biased region" description="Basic and acidic residues" evidence="2">
    <location>
        <begin position="350"/>
        <end position="365"/>
    </location>
</feature>
<dbReference type="SUPFAM" id="SSF55347">
    <property type="entry name" value="Glyceraldehyde-3-phosphate dehydrogenase-like, C-terminal domain"/>
    <property type="match status" value="1"/>
</dbReference>
<keyword evidence="6" id="KW-1185">Reference proteome</keyword>